<evidence type="ECO:0000259" key="3">
    <source>
        <dbReference type="Pfam" id="PF14342"/>
    </source>
</evidence>
<feature type="transmembrane region" description="Helical" evidence="2">
    <location>
        <begin position="371"/>
        <end position="392"/>
    </location>
</feature>
<protein>
    <recommendedName>
        <fullName evidence="3">DUF4396 domain-containing protein</fullName>
    </recommendedName>
</protein>
<accession>A0A167MYH8</accession>
<proteinExistence type="predicted"/>
<evidence type="ECO:0000313" key="5">
    <source>
        <dbReference type="Proteomes" id="UP000076738"/>
    </source>
</evidence>
<dbReference type="OrthoDB" id="5398702at2759"/>
<name>A0A167MYH8_CALVF</name>
<reference evidence="4 5" key="1">
    <citation type="journal article" date="2016" name="Mol. Biol. Evol.">
        <title>Comparative Genomics of Early-Diverging Mushroom-Forming Fungi Provides Insights into the Origins of Lignocellulose Decay Capabilities.</title>
        <authorList>
            <person name="Nagy L.G."/>
            <person name="Riley R."/>
            <person name="Tritt A."/>
            <person name="Adam C."/>
            <person name="Daum C."/>
            <person name="Floudas D."/>
            <person name="Sun H."/>
            <person name="Yadav J.S."/>
            <person name="Pangilinan J."/>
            <person name="Larsson K.H."/>
            <person name="Matsuura K."/>
            <person name="Barry K."/>
            <person name="Labutti K."/>
            <person name="Kuo R."/>
            <person name="Ohm R.A."/>
            <person name="Bhattacharya S.S."/>
            <person name="Shirouzu T."/>
            <person name="Yoshinaga Y."/>
            <person name="Martin F.M."/>
            <person name="Grigoriev I.V."/>
            <person name="Hibbett D.S."/>
        </authorList>
    </citation>
    <scope>NUCLEOTIDE SEQUENCE [LARGE SCALE GENOMIC DNA]</scope>
    <source>
        <strain evidence="4 5">TUFC12733</strain>
    </source>
</reference>
<dbReference type="STRING" id="1330018.A0A167MYH8"/>
<keyword evidence="5" id="KW-1185">Reference proteome</keyword>
<evidence type="ECO:0000256" key="2">
    <source>
        <dbReference type="SAM" id="Phobius"/>
    </source>
</evidence>
<feature type="region of interest" description="Disordered" evidence="1">
    <location>
        <begin position="121"/>
        <end position="194"/>
    </location>
</feature>
<feature type="domain" description="DUF4396" evidence="3">
    <location>
        <begin position="292"/>
        <end position="432"/>
    </location>
</feature>
<sequence length="436" mass="48853">MDATYEPPLALTIIGTIFIGLALLVSLWIAADIVVRRGWNTMMAIMIPVYVLNALYLAPITLWTYLNWGRPAKPAKTKKEDVREQGAKEGNVEKGGMHDHAHMNHAAQEEQEKKMEMGDHAGHEMNHDMHGMNHEGHHMDHGEHEMHHEGHEMHAHEGHAMGHEGHEAHHEHETNHAGHEMHDHSGHDMKHDEHADHAGHEMSNQEGHDMSAHAGHDMLKDKAVDTTVHVGPIDHNAMQHPGHDMGDHAGHDMSKHAGHDMSAYSGHDMAHGGHDMSGHTHMHMMDDRPMFATITVAVCHCGAGCLLGDIVGEWLVWGTGASINGRSIWVEWLVDYAFALLFGIVFQYWSIAPMSGEYGPRTLRRAAKADFLSLTCFEIGLFGWMAIFQLGIWGGRLGMDNVVYWWMMQVGMFLGHWTAFPVNWWLITNGIKEPCA</sequence>
<keyword evidence="2" id="KW-0472">Membrane</keyword>
<feature type="transmembrane region" description="Helical" evidence="2">
    <location>
        <begin position="291"/>
        <end position="312"/>
    </location>
</feature>
<dbReference type="EMBL" id="KV417281">
    <property type="protein sequence ID" value="KZO97174.1"/>
    <property type="molecule type" value="Genomic_DNA"/>
</dbReference>
<evidence type="ECO:0000256" key="1">
    <source>
        <dbReference type="SAM" id="MobiDB-lite"/>
    </source>
</evidence>
<feature type="region of interest" description="Disordered" evidence="1">
    <location>
        <begin position="72"/>
        <end position="99"/>
    </location>
</feature>
<dbReference type="InterPro" id="IPR025509">
    <property type="entry name" value="DUF4396"/>
</dbReference>
<feature type="transmembrane region" description="Helical" evidence="2">
    <location>
        <begin position="404"/>
        <end position="427"/>
    </location>
</feature>
<feature type="compositionally biased region" description="Basic and acidic residues" evidence="1">
    <location>
        <begin position="77"/>
        <end position="99"/>
    </location>
</feature>
<keyword evidence="2" id="KW-0812">Transmembrane</keyword>
<feature type="transmembrane region" description="Helical" evidence="2">
    <location>
        <begin position="43"/>
        <end position="66"/>
    </location>
</feature>
<dbReference type="Pfam" id="PF14342">
    <property type="entry name" value="DUF4396"/>
    <property type="match status" value="1"/>
</dbReference>
<feature type="transmembrane region" description="Helical" evidence="2">
    <location>
        <begin position="332"/>
        <end position="351"/>
    </location>
</feature>
<dbReference type="Proteomes" id="UP000076738">
    <property type="component" value="Unassembled WGS sequence"/>
</dbReference>
<organism evidence="4 5">
    <name type="scientific">Calocera viscosa (strain TUFC12733)</name>
    <dbReference type="NCBI Taxonomy" id="1330018"/>
    <lineage>
        <taxon>Eukaryota</taxon>
        <taxon>Fungi</taxon>
        <taxon>Dikarya</taxon>
        <taxon>Basidiomycota</taxon>
        <taxon>Agaricomycotina</taxon>
        <taxon>Dacrymycetes</taxon>
        <taxon>Dacrymycetales</taxon>
        <taxon>Dacrymycetaceae</taxon>
        <taxon>Calocera</taxon>
    </lineage>
</organism>
<gene>
    <name evidence="4" type="ORF">CALVIDRAFT_536647</name>
</gene>
<dbReference type="AlphaFoldDB" id="A0A167MYH8"/>
<keyword evidence="2" id="KW-1133">Transmembrane helix</keyword>
<evidence type="ECO:0000313" key="4">
    <source>
        <dbReference type="EMBL" id="KZO97174.1"/>
    </source>
</evidence>
<feature type="transmembrane region" description="Helical" evidence="2">
    <location>
        <begin position="9"/>
        <end position="31"/>
    </location>
</feature>